<comment type="similarity">
    <text evidence="1">Belongs to the inositol phosphokinase (IPK) family.</text>
</comment>
<dbReference type="PANTHER" id="PTHR12400">
    <property type="entry name" value="INOSITOL POLYPHOSPHATE KINASE"/>
    <property type="match status" value="1"/>
</dbReference>
<dbReference type="InterPro" id="IPR005522">
    <property type="entry name" value="IPK"/>
</dbReference>
<keyword evidence="4" id="KW-1185">Reference proteome</keyword>
<dbReference type="GO" id="GO:0016301">
    <property type="term" value="F:kinase activity"/>
    <property type="evidence" value="ECO:0007669"/>
    <property type="project" value="UniProtKB-KW"/>
</dbReference>
<feature type="compositionally biased region" description="Basic and acidic residues" evidence="2">
    <location>
        <begin position="719"/>
        <end position="734"/>
    </location>
</feature>
<sequence length="838" mass="92081">MSPVSTAARNTSPSIPVRSKGISSGQPNDSPSARPPAAVTQSRMSLPGRSKTLPTPLGGPFASSEDLQLSERDSIFATHYIPSESPASSPNLPALLEGTPNGEAEHDPEMAVSPIRSVTEPSLLLQNHVPHSSPFDSREIFSKNLLRNRQSRGSLHLQHQDALLSKYIAPQKLQTGFADYHNQVATPPSPARSPLERPSTLFDHNIIKQPGQEVQLSDERLLYRSWREGKPRPNSELMSGNARGKSRDNFGVDKKIEATLPKTDQNVHVRSRKTSHYLGLFKENDNVGEQRRRDERSKEHLSEDQELIEGGRNTASSKRTAAQAIAEPTVETSCSGTTSRPSDKLSDSHLSDTYFSRNATSRGSESFKNTSPLSDTSNKRPQTDKNSDLSTGAGKPVSVSSKQAAQKIPLRLLEEIRNHHNLTSGADRGTSFSRSIPTTVSESLKGSFPKPSKSSTRREPSDYLRLDPEHADGVEQQESAVVDEEDDSEREQISSALYFPHRGPVEKETPTIDVEPQQTEIMSAGRRLSGTAQERLPKSRQDKGTVRAPEEVEISLQSEDDNQCLHGDLALSLPVSDANNDQYLPSEPEVFSASESEFEFLEDSIYSLQPGDESGVTDDAETTPTATPVSRAPIKTLRTYQPPAPIGAVELKPYDHQVGGHTTVYRFSRRAVCKQLNSRENEFYETVERNHPELLTFLPRYIGVLNVTYRKAPKRKRAKQDAKNEPETEDERSKSSAANKKGTDEGAAVDNTSLSQSQKSATGDQPRIVSHSQQSTSVPQVIFENNRHIIPDNLFGLPTRNRVSSLSPQHDGNDGLLFQSRGSASGDQFSGPGSSNND</sequence>
<gene>
    <name evidence="3" type="primary">KCS1_1</name>
    <name evidence="3" type="ORF">LTR16_002060</name>
</gene>
<feature type="compositionally biased region" description="Polar residues" evidence="2">
    <location>
        <begin position="820"/>
        <end position="838"/>
    </location>
</feature>
<feature type="region of interest" description="Disordered" evidence="2">
    <location>
        <begin position="280"/>
        <end position="403"/>
    </location>
</feature>
<feature type="compositionally biased region" description="Basic and acidic residues" evidence="2">
    <location>
        <begin position="341"/>
        <end position="350"/>
    </location>
</feature>
<dbReference type="EC" id="2.7.-.-" evidence="1"/>
<feature type="compositionally biased region" description="Basic and acidic residues" evidence="2">
    <location>
        <begin position="456"/>
        <end position="473"/>
    </location>
</feature>
<comment type="caution">
    <text evidence="3">The sequence shown here is derived from an EMBL/GenBank/DDBJ whole genome shotgun (WGS) entry which is preliminary data.</text>
</comment>
<dbReference type="EMBL" id="JAVRRA010024762">
    <property type="protein sequence ID" value="KAK5129595.1"/>
    <property type="molecule type" value="Genomic_DNA"/>
</dbReference>
<dbReference type="Proteomes" id="UP001357485">
    <property type="component" value="Unassembled WGS sequence"/>
</dbReference>
<feature type="compositionally biased region" description="Basic and acidic residues" evidence="2">
    <location>
        <begin position="377"/>
        <end position="387"/>
    </location>
</feature>
<feature type="region of interest" description="Disordered" evidence="2">
    <location>
        <begin position="800"/>
        <end position="838"/>
    </location>
</feature>
<accession>A0ABR0KUK7</accession>
<organism evidence="3 4">
    <name type="scientific">Cryomyces antarcticus</name>
    <dbReference type="NCBI Taxonomy" id="329879"/>
    <lineage>
        <taxon>Eukaryota</taxon>
        <taxon>Fungi</taxon>
        <taxon>Dikarya</taxon>
        <taxon>Ascomycota</taxon>
        <taxon>Pezizomycotina</taxon>
        <taxon>Dothideomycetes</taxon>
        <taxon>Dothideomycetes incertae sedis</taxon>
        <taxon>Cryomyces</taxon>
    </lineage>
</organism>
<feature type="compositionally biased region" description="Polar residues" evidence="2">
    <location>
        <begin position="330"/>
        <end position="340"/>
    </location>
</feature>
<dbReference type="PANTHER" id="PTHR12400:SF21">
    <property type="entry name" value="KINASE"/>
    <property type="match status" value="1"/>
</dbReference>
<evidence type="ECO:0000313" key="3">
    <source>
        <dbReference type="EMBL" id="KAK5129595.1"/>
    </source>
</evidence>
<protein>
    <recommendedName>
        <fullName evidence="1">Kinase</fullName>
        <ecNumber evidence="1">2.7.-.-</ecNumber>
    </recommendedName>
</protein>
<feature type="compositionally biased region" description="Polar residues" evidence="2">
    <location>
        <begin position="351"/>
        <end position="376"/>
    </location>
</feature>
<reference evidence="3 4" key="1">
    <citation type="submission" date="2023-08" db="EMBL/GenBank/DDBJ databases">
        <title>Black Yeasts Isolated from many extreme environments.</title>
        <authorList>
            <person name="Coleine C."/>
            <person name="Stajich J.E."/>
            <person name="Selbmann L."/>
        </authorList>
    </citation>
    <scope>NUCLEOTIDE SEQUENCE [LARGE SCALE GENOMIC DNA]</scope>
    <source>
        <strain evidence="3 4">CCFEE 536</strain>
    </source>
</reference>
<name>A0ABR0KUK7_9PEZI</name>
<keyword evidence="1 3" id="KW-0418">Kinase</keyword>
<feature type="compositionally biased region" description="Polar residues" evidence="2">
    <location>
        <begin position="430"/>
        <end position="444"/>
    </location>
</feature>
<feature type="region of interest" description="Disordered" evidence="2">
    <location>
        <begin position="227"/>
        <end position="252"/>
    </location>
</feature>
<feature type="compositionally biased region" description="Polar residues" evidence="2">
    <location>
        <begin position="21"/>
        <end position="31"/>
    </location>
</feature>
<evidence type="ECO:0000256" key="2">
    <source>
        <dbReference type="SAM" id="MobiDB-lite"/>
    </source>
</evidence>
<feature type="non-terminal residue" evidence="3">
    <location>
        <position position="838"/>
    </location>
</feature>
<feature type="region of interest" description="Disordered" evidence="2">
    <location>
        <begin position="1"/>
        <end position="107"/>
    </location>
</feature>
<feature type="compositionally biased region" description="Polar residues" evidence="2">
    <location>
        <begin position="750"/>
        <end position="763"/>
    </location>
</feature>
<evidence type="ECO:0000256" key="1">
    <source>
        <dbReference type="RuleBase" id="RU363090"/>
    </source>
</evidence>
<dbReference type="SUPFAM" id="SSF56104">
    <property type="entry name" value="SAICAR synthase-like"/>
    <property type="match status" value="1"/>
</dbReference>
<proteinExistence type="inferred from homology"/>
<feature type="compositionally biased region" description="Polar residues" evidence="2">
    <location>
        <begin position="801"/>
        <end position="810"/>
    </location>
</feature>
<feature type="compositionally biased region" description="Basic and acidic residues" evidence="2">
    <location>
        <begin position="535"/>
        <end position="550"/>
    </location>
</feature>
<feature type="region of interest" description="Disordered" evidence="2">
    <location>
        <begin position="421"/>
        <end position="550"/>
    </location>
</feature>
<feature type="compositionally biased region" description="Basic and acidic residues" evidence="2">
    <location>
        <begin position="282"/>
        <end position="303"/>
    </location>
</feature>
<feature type="compositionally biased region" description="Polar residues" evidence="2">
    <location>
        <begin position="1"/>
        <end position="14"/>
    </location>
</feature>
<keyword evidence="1 3" id="KW-0808">Transferase</keyword>
<feature type="region of interest" description="Disordered" evidence="2">
    <location>
        <begin position="712"/>
        <end position="776"/>
    </location>
</feature>
<evidence type="ECO:0000313" key="4">
    <source>
        <dbReference type="Proteomes" id="UP001357485"/>
    </source>
</evidence>